<accession>A0ACC5VVF8</accession>
<evidence type="ECO:0000313" key="2">
    <source>
        <dbReference type="Proteomes" id="UP001319846"/>
    </source>
</evidence>
<proteinExistence type="predicted"/>
<dbReference type="EMBL" id="JABYQT010000006">
    <property type="protein sequence ID" value="MBZ5488176.1"/>
    <property type="molecule type" value="Genomic_DNA"/>
</dbReference>
<organism evidence="1 2">
    <name type="scientific">Vreelandella aquamarina</name>
    <dbReference type="NCBI Taxonomy" id="77097"/>
    <lineage>
        <taxon>Bacteria</taxon>
        <taxon>Pseudomonadati</taxon>
        <taxon>Pseudomonadota</taxon>
        <taxon>Gammaproteobacteria</taxon>
        <taxon>Oceanospirillales</taxon>
        <taxon>Halomonadaceae</taxon>
        <taxon>Vreelandella</taxon>
    </lineage>
</organism>
<evidence type="ECO:0000313" key="1">
    <source>
        <dbReference type="EMBL" id="MBZ5488176.1"/>
    </source>
</evidence>
<sequence>MTENIEDKTLNLYPIDYPFETLVNRIQSTPPKLKLDPDFQRKYKWDKDGWVRSSRFIESCLMRIPLPSCYFAEDEDGRHMVIDGVQRLTTIARFFNDEFALEGMTTFKELEGKKFSELGALQTELETTTIRCIILRKENPKSLVREIFSRLNQGAVELSDQEIRHALYPGTLDELLVELGETPFIARFGLAENSDVNRNSLESEEQVLRFFAFSEDPELTGFNTNLKDFLDDYMEQNSELDDDALGEYRESFNKALKNCIEVFGDNVFTNPAAERKRKGLVHYDLLMPTVGRLDFEIAKENKENIRGAYLTLCQSDDFKRTLSGGLQNRSSILRRKQSWSELLETAINGG</sequence>
<protein>
    <submittedName>
        <fullName evidence="1">DUF262 domain-containing protein</fullName>
    </submittedName>
</protein>
<reference evidence="1" key="1">
    <citation type="submission" date="2020-06" db="EMBL/GenBank/DDBJ databases">
        <title>Whole Genome Sequence of Halomonas aquamarina MB598.</title>
        <authorList>
            <person name="Pervaiz M."/>
            <person name="Fariq A."/>
            <person name="Yasmin A."/>
            <person name="Welch M."/>
        </authorList>
    </citation>
    <scope>NUCLEOTIDE SEQUENCE</scope>
    <source>
        <strain evidence="1">MB598</strain>
    </source>
</reference>
<comment type="caution">
    <text evidence="1">The sequence shown here is derived from an EMBL/GenBank/DDBJ whole genome shotgun (WGS) entry which is preliminary data.</text>
</comment>
<dbReference type="Proteomes" id="UP001319846">
    <property type="component" value="Unassembled WGS sequence"/>
</dbReference>
<keyword evidence="2" id="KW-1185">Reference proteome</keyword>
<name>A0ACC5VVF8_9GAMM</name>
<gene>
    <name evidence="1" type="ORF">HW452_11645</name>
</gene>